<accession>A0A9P4M5V3</accession>
<evidence type="ECO:0000256" key="6">
    <source>
        <dbReference type="ARBA" id="ARBA00023274"/>
    </source>
</evidence>
<evidence type="ECO:0000256" key="3">
    <source>
        <dbReference type="ARBA" id="ARBA00022946"/>
    </source>
</evidence>
<comment type="subcellular location">
    <subcellularLocation>
        <location evidence="1">Mitochondrion</location>
    </subcellularLocation>
</comment>
<reference evidence="8" key="1">
    <citation type="journal article" date="2020" name="Stud. Mycol.">
        <title>101 Dothideomycetes genomes: a test case for predicting lifestyles and emergence of pathogens.</title>
        <authorList>
            <person name="Haridas S."/>
            <person name="Albert R."/>
            <person name="Binder M."/>
            <person name="Bloem J."/>
            <person name="Labutti K."/>
            <person name="Salamov A."/>
            <person name="Andreopoulos B."/>
            <person name="Baker S."/>
            <person name="Barry K."/>
            <person name="Bills G."/>
            <person name="Bluhm B."/>
            <person name="Cannon C."/>
            <person name="Castanera R."/>
            <person name="Culley D."/>
            <person name="Daum C."/>
            <person name="Ezra D."/>
            <person name="Gonzalez J."/>
            <person name="Henrissat B."/>
            <person name="Kuo A."/>
            <person name="Liang C."/>
            <person name="Lipzen A."/>
            <person name="Lutzoni F."/>
            <person name="Magnuson J."/>
            <person name="Mondo S."/>
            <person name="Nolan M."/>
            <person name="Ohm R."/>
            <person name="Pangilinan J."/>
            <person name="Park H.-J."/>
            <person name="Ramirez L."/>
            <person name="Alfaro M."/>
            <person name="Sun H."/>
            <person name="Tritt A."/>
            <person name="Yoshinaga Y."/>
            <person name="Zwiers L.-H."/>
            <person name="Turgeon B."/>
            <person name="Goodwin S."/>
            <person name="Spatafora J."/>
            <person name="Crous P."/>
            <person name="Grigoriev I."/>
        </authorList>
    </citation>
    <scope>NUCLEOTIDE SEQUENCE</scope>
    <source>
        <strain evidence="8">CBS 133067</strain>
    </source>
</reference>
<keyword evidence="5" id="KW-0496">Mitochondrion</keyword>
<keyword evidence="4" id="KW-0689">Ribosomal protein</keyword>
<dbReference type="EMBL" id="ML978126">
    <property type="protein sequence ID" value="KAF2098533.1"/>
    <property type="molecule type" value="Genomic_DNA"/>
</dbReference>
<keyword evidence="6" id="KW-0687">Ribonucleoprotein</keyword>
<evidence type="ECO:0000256" key="7">
    <source>
        <dbReference type="ARBA" id="ARBA00035140"/>
    </source>
</evidence>
<sequence length="434" mass="47668">MPAKKKGVSMTGPPQKGIKNLRMKKKMRVNMTKPPAPGERKAMRKRVVFSNTNALVVPGLQDVNAQNCVQSGLEGQVLGIPGPTIDQLTAVGAFQSSQGWRFFRRPAALVRRETAEMARLIADVESVESRRTMRKILVGEQGSGKSTLVLQTMAMAFLRGWVVINFPDAQELAISHTEYGPIPGTNPTQYSQKIYTADLLSQVARANRPVLSKLQISQKHNLPVPVQRNISLDRFAEQGASDPELAWPFFQALWSELMQPSTGDGVNRPPVMLALDGVHHIMKNSNYMSADFKPIHAHDLALVSFFTSYLSGSQSLANGGLVIAAVSESNRPNSESLDFAIGSNEAAQQGQQEQMPYWDPYKKLDDRVMQSMSGVEVLRLGGLSKGDAKAIMEYYAKSGMLRQSVSDALVAEKWALSGRGIIGALEKNSVMWRL</sequence>
<organism evidence="8 9">
    <name type="scientific">Rhizodiscina lignyota</name>
    <dbReference type="NCBI Taxonomy" id="1504668"/>
    <lineage>
        <taxon>Eukaryota</taxon>
        <taxon>Fungi</taxon>
        <taxon>Dikarya</taxon>
        <taxon>Ascomycota</taxon>
        <taxon>Pezizomycotina</taxon>
        <taxon>Dothideomycetes</taxon>
        <taxon>Pleosporomycetidae</taxon>
        <taxon>Aulographales</taxon>
        <taxon>Rhizodiscinaceae</taxon>
        <taxon>Rhizodiscina</taxon>
    </lineage>
</organism>
<keyword evidence="9" id="KW-1185">Reference proteome</keyword>
<protein>
    <recommendedName>
        <fullName evidence="7">Small ribosomal subunit protein mS29</fullName>
    </recommendedName>
</protein>
<dbReference type="OrthoDB" id="274828at2759"/>
<dbReference type="AlphaFoldDB" id="A0A9P4M5V3"/>
<name>A0A9P4M5V3_9PEZI</name>
<gene>
    <name evidence="8" type="ORF">NA57DRAFT_75773</name>
</gene>
<evidence type="ECO:0000256" key="2">
    <source>
        <dbReference type="ARBA" id="ARBA00009863"/>
    </source>
</evidence>
<evidence type="ECO:0000256" key="4">
    <source>
        <dbReference type="ARBA" id="ARBA00022980"/>
    </source>
</evidence>
<dbReference type="GO" id="GO:0005763">
    <property type="term" value="C:mitochondrial small ribosomal subunit"/>
    <property type="evidence" value="ECO:0007669"/>
    <property type="project" value="TreeGrafter"/>
</dbReference>
<dbReference type="InterPro" id="IPR019368">
    <property type="entry name" value="Ribosomal_mS29"/>
</dbReference>
<comment type="caution">
    <text evidence="8">The sequence shown here is derived from an EMBL/GenBank/DDBJ whole genome shotgun (WGS) entry which is preliminary data.</text>
</comment>
<dbReference type="GO" id="GO:0003735">
    <property type="term" value="F:structural constituent of ribosome"/>
    <property type="evidence" value="ECO:0007669"/>
    <property type="project" value="TreeGrafter"/>
</dbReference>
<evidence type="ECO:0000256" key="5">
    <source>
        <dbReference type="ARBA" id="ARBA00023128"/>
    </source>
</evidence>
<proteinExistence type="inferred from homology"/>
<keyword evidence="3" id="KW-0809">Transit peptide</keyword>
<comment type="similarity">
    <text evidence="2">Belongs to the mitochondrion-specific ribosomal protein mS29 family.</text>
</comment>
<evidence type="ECO:0000313" key="9">
    <source>
        <dbReference type="Proteomes" id="UP000799772"/>
    </source>
</evidence>
<evidence type="ECO:0000313" key="8">
    <source>
        <dbReference type="EMBL" id="KAF2098533.1"/>
    </source>
</evidence>
<dbReference type="Pfam" id="PF10236">
    <property type="entry name" value="DAP3"/>
    <property type="match status" value="1"/>
</dbReference>
<dbReference type="Proteomes" id="UP000799772">
    <property type="component" value="Unassembled WGS sequence"/>
</dbReference>
<evidence type="ECO:0000256" key="1">
    <source>
        <dbReference type="ARBA" id="ARBA00004173"/>
    </source>
</evidence>
<dbReference type="PANTHER" id="PTHR12810">
    <property type="entry name" value="MITOCHONDRIAL 28S RIBOSOMAL PROTEIN S29"/>
    <property type="match status" value="1"/>
</dbReference>
<dbReference type="PANTHER" id="PTHR12810:SF0">
    <property type="entry name" value="SMALL RIBOSOMAL SUBUNIT PROTEIN MS29"/>
    <property type="match status" value="1"/>
</dbReference>